<dbReference type="OrthoDB" id="1817192at2"/>
<reference evidence="1 2" key="1">
    <citation type="submission" date="2018-07" db="EMBL/GenBank/DDBJ databases">
        <title>New species, Clostridium PI-S10-A1B.</title>
        <authorList>
            <person name="Krishna G."/>
            <person name="Summeta K."/>
            <person name="Shikha S."/>
            <person name="Prabhu P.B."/>
            <person name="Suresh K."/>
        </authorList>
    </citation>
    <scope>NUCLEOTIDE SEQUENCE [LARGE SCALE GENOMIC DNA]</scope>
    <source>
        <strain evidence="1 2">PI-S10-A1B</strain>
    </source>
</reference>
<protein>
    <submittedName>
        <fullName evidence="1">Uncharacterized protein</fullName>
    </submittedName>
</protein>
<evidence type="ECO:0000313" key="1">
    <source>
        <dbReference type="EMBL" id="RFZ77681.1"/>
    </source>
</evidence>
<gene>
    <name evidence="1" type="ORF">DS742_17310</name>
</gene>
<dbReference type="EMBL" id="QOHO01000056">
    <property type="protein sequence ID" value="RFZ77681.1"/>
    <property type="molecule type" value="Genomic_DNA"/>
</dbReference>
<dbReference type="RefSeq" id="WP_117418234.1">
    <property type="nucleotide sequence ID" value="NZ_QOHO01000056.1"/>
</dbReference>
<sequence length="394" mass="45269">MYDLDKILDEVRTKYYASTTLPRPNILWSDEHWTAINGKYDLYNNQITISRALNSNDISYEALASVVYHESLHQDFADHDRKFMLRANRFPNYKTYSKELDEYLSDYSLNLEYDKITADYSKGKNEVVFVIIPYLEDFQNAFTFYDGNIYIDTEAEISNVSKSNLTIFLVDNGEKYHIVAWAENAEFFKFQKQILHGDFGGLDFSYRIWTLRDNVKILFNTTCTYAIGKKAFPVSLEADKFIIYDITSDVIQEDLKYVNSYCEGFYELGMAPFAIEIAAPYLQLAYKELYAIAVNEVGFRGVWAANALCKMDLNYDTLFNRADALRDSGLITLAYHEMKKAYSLASKNSNCAVELIKLCAMVSDFSLGNQLIKELSGSIAVDEYLANSIAHLQK</sequence>
<evidence type="ECO:0000313" key="2">
    <source>
        <dbReference type="Proteomes" id="UP000260680"/>
    </source>
</evidence>
<comment type="caution">
    <text evidence="1">The sequence shown here is derived from an EMBL/GenBank/DDBJ whole genome shotgun (WGS) entry which is preliminary data.</text>
</comment>
<name>A0A3E2N9X1_9FIRM</name>
<accession>A0A3E2N9X1</accession>
<dbReference type="Proteomes" id="UP000260680">
    <property type="component" value="Unassembled WGS sequence"/>
</dbReference>
<organism evidence="1 2">
    <name type="scientific">Lacrimispora amygdalina</name>
    <dbReference type="NCBI Taxonomy" id="253257"/>
    <lineage>
        <taxon>Bacteria</taxon>
        <taxon>Bacillati</taxon>
        <taxon>Bacillota</taxon>
        <taxon>Clostridia</taxon>
        <taxon>Lachnospirales</taxon>
        <taxon>Lachnospiraceae</taxon>
        <taxon>Lacrimispora</taxon>
    </lineage>
</organism>
<proteinExistence type="predicted"/>
<dbReference type="AlphaFoldDB" id="A0A3E2N9X1"/>